<accession>F0EZ84</accession>
<dbReference type="SUPFAM" id="SSF51569">
    <property type="entry name" value="Aldolase"/>
    <property type="match status" value="1"/>
</dbReference>
<dbReference type="Pfam" id="PF00793">
    <property type="entry name" value="DAHP_synth_1"/>
    <property type="match status" value="1"/>
</dbReference>
<dbReference type="Gene3D" id="3.20.20.70">
    <property type="entry name" value="Aldolase class I"/>
    <property type="match status" value="1"/>
</dbReference>
<dbReference type="InterPro" id="IPR006218">
    <property type="entry name" value="DAHP1/KDSA"/>
</dbReference>
<sequence length="292" mass="32180">MIIVMQPHAGEEDVRRVVATIRQQGLSEHVSRGTECTIIGAVGDERVFDVVQIEALPGVERAIRIVQEWRIISREAWAEDTQITVRGIRFGGQSGVRHIQFIAPNEADAAVSPQSQAVLLDPFHVPANPYAPKSSLHPEDTLHRYHQTCRQQSALLMVRIRDSAHIAAALDHKADMLYLGGEVLANRRLLQEIGSLNIPTVVCKAAHHSVRDWLVAAEQVVLQGNQHIILGDAGTLSWHSEHLRLDIDALVAAKKLSHLPVLADISRLAHRHMDKDTLRALACAAGVDALIE</sequence>
<proteinExistence type="predicted"/>
<name>F0EZ84_9NEIS</name>
<evidence type="ECO:0000259" key="2">
    <source>
        <dbReference type="Pfam" id="PF00793"/>
    </source>
</evidence>
<dbReference type="Pfam" id="PF18152">
    <property type="entry name" value="DAHP_snth_FXD"/>
    <property type="match status" value="1"/>
</dbReference>
<evidence type="ECO:0000259" key="3">
    <source>
        <dbReference type="Pfam" id="PF18152"/>
    </source>
</evidence>
<dbReference type="PANTHER" id="PTHR43018:SF3">
    <property type="entry name" value="CARBOXYSOME FORMATION PROTEIN"/>
    <property type="match status" value="1"/>
</dbReference>
<keyword evidence="1" id="KW-0808">Transferase</keyword>
<dbReference type="InterPro" id="IPR041071">
    <property type="entry name" value="DAHP_snth_FXD"/>
</dbReference>
<comment type="caution">
    <text evidence="4">The sequence shown here is derived from an EMBL/GenBank/DDBJ whole genome shotgun (WGS) entry which is preliminary data.</text>
</comment>
<dbReference type="Proteomes" id="UP000004088">
    <property type="component" value="Unassembled WGS sequence"/>
</dbReference>
<keyword evidence="5" id="KW-1185">Reference proteome</keyword>
<evidence type="ECO:0000313" key="5">
    <source>
        <dbReference type="Proteomes" id="UP000004088"/>
    </source>
</evidence>
<dbReference type="GO" id="GO:0016740">
    <property type="term" value="F:transferase activity"/>
    <property type="evidence" value="ECO:0007669"/>
    <property type="project" value="UniProtKB-KW"/>
</dbReference>
<dbReference type="Gene3D" id="3.30.70.1140">
    <property type="entry name" value="Phospho-2-dehydro-3-deoxyheptonate aldolase, domain 1"/>
    <property type="match status" value="1"/>
</dbReference>
<reference evidence="4 5" key="1">
    <citation type="submission" date="2011-01" db="EMBL/GenBank/DDBJ databases">
        <authorList>
            <person name="Muzny D."/>
            <person name="Qin X."/>
            <person name="Deng J."/>
            <person name="Jiang H."/>
            <person name="Liu Y."/>
            <person name="Qu J."/>
            <person name="Song X.-Z."/>
            <person name="Zhang L."/>
            <person name="Thornton R."/>
            <person name="Coyle M."/>
            <person name="Francisco L."/>
            <person name="Jackson L."/>
            <person name="Javaid M."/>
            <person name="Korchina V."/>
            <person name="Kovar C."/>
            <person name="Mata R."/>
            <person name="Mathew T."/>
            <person name="Ngo R."/>
            <person name="Nguyen L."/>
            <person name="Nguyen N."/>
            <person name="Okwuonu G."/>
            <person name="Ongeri F."/>
            <person name="Pham C."/>
            <person name="Simmons D."/>
            <person name="Wilczek-Boney K."/>
            <person name="Hale W."/>
            <person name="Jakkamsetti A."/>
            <person name="Pham P."/>
            <person name="Ruth R."/>
            <person name="San Lucas F."/>
            <person name="Warren J."/>
            <person name="Zhang J."/>
            <person name="Zhao Z."/>
            <person name="Zhou C."/>
            <person name="Zhu D."/>
            <person name="Lee S."/>
            <person name="Bess C."/>
            <person name="Blankenburg K."/>
            <person name="Forbes L."/>
            <person name="Fu Q."/>
            <person name="Gubbala S."/>
            <person name="Hirani K."/>
            <person name="Jayaseelan J.C."/>
            <person name="Lara F."/>
            <person name="Munidasa M."/>
            <person name="Palculict T."/>
            <person name="Patil S."/>
            <person name="Pu L.-L."/>
            <person name="Saada N."/>
            <person name="Tang L."/>
            <person name="Weissenberger G."/>
            <person name="Zhu Y."/>
            <person name="Hemphill L."/>
            <person name="Shang Y."/>
            <person name="Youmans B."/>
            <person name="Ayvaz T."/>
            <person name="Ross M."/>
            <person name="Santibanez J."/>
            <person name="Aqrawi P."/>
            <person name="Gross S."/>
            <person name="Joshi V."/>
            <person name="Fowler G."/>
            <person name="Nazareth L."/>
            <person name="Reid J."/>
            <person name="Worley K."/>
            <person name="Petrosino J."/>
            <person name="Highlander S."/>
            <person name="Gibbs R."/>
        </authorList>
    </citation>
    <scope>NUCLEOTIDE SEQUENCE [LARGE SCALE GENOMIC DNA]</scope>
    <source>
        <strain evidence="4 5">ATCC 33394</strain>
    </source>
</reference>
<dbReference type="STRING" id="888741.HMPREF9098_1168"/>
<dbReference type="InterPro" id="IPR052899">
    <property type="entry name" value="Class-I_DAHP_synthase"/>
</dbReference>
<feature type="domain" description="DAHP synthase ferredoxin-like" evidence="3">
    <location>
        <begin position="1"/>
        <end position="66"/>
    </location>
</feature>
<gene>
    <name evidence="4" type="ORF">HMPREF9098_1168</name>
</gene>
<feature type="domain" description="DAHP synthetase I/KDSA" evidence="2">
    <location>
        <begin position="173"/>
        <end position="280"/>
    </location>
</feature>
<dbReference type="EMBL" id="AEWV01000019">
    <property type="protein sequence ID" value="EGC17409.1"/>
    <property type="molecule type" value="Genomic_DNA"/>
</dbReference>
<dbReference type="InterPro" id="IPR013785">
    <property type="entry name" value="Aldolase_TIM"/>
</dbReference>
<protein>
    <recommendedName>
        <fullName evidence="6">3-deoxy-7-phosphoheptulonate synthase</fullName>
    </recommendedName>
</protein>
<dbReference type="PANTHER" id="PTHR43018">
    <property type="entry name" value="PHOSPHO-2-DEHYDRO-3-DEOXYHEPTONATE ALDOLASE"/>
    <property type="match status" value="1"/>
</dbReference>
<dbReference type="HOGENOM" id="CLU_062599_3_0_4"/>
<evidence type="ECO:0000256" key="1">
    <source>
        <dbReference type="ARBA" id="ARBA00022679"/>
    </source>
</evidence>
<evidence type="ECO:0008006" key="6">
    <source>
        <dbReference type="Google" id="ProtNLM"/>
    </source>
</evidence>
<evidence type="ECO:0000313" key="4">
    <source>
        <dbReference type="EMBL" id="EGC17409.1"/>
    </source>
</evidence>
<organism evidence="4 5">
    <name type="scientific">Kingella denitrificans ATCC 33394</name>
    <dbReference type="NCBI Taxonomy" id="888741"/>
    <lineage>
        <taxon>Bacteria</taxon>
        <taxon>Pseudomonadati</taxon>
        <taxon>Pseudomonadota</taxon>
        <taxon>Betaproteobacteria</taxon>
        <taxon>Neisseriales</taxon>
        <taxon>Neisseriaceae</taxon>
        <taxon>Kingella</taxon>
    </lineage>
</organism>
<dbReference type="AlphaFoldDB" id="F0EZ84"/>
<dbReference type="RefSeq" id="WP_003782649.1">
    <property type="nucleotide sequence ID" value="NZ_GL870929.1"/>
</dbReference>